<feature type="domain" description="ORC6 second cyclin-like" evidence="8">
    <location>
        <begin position="96"/>
        <end position="187"/>
    </location>
</feature>
<keyword evidence="5" id="KW-0539">Nucleus</keyword>
<comment type="similarity">
    <text evidence="2">Belongs to the ORC6 family.</text>
</comment>
<dbReference type="AlphaFoldDB" id="A0A9W7YEX7"/>
<protein>
    <submittedName>
        <fullName evidence="9">Origin of replication complex subunit 6</fullName>
    </submittedName>
</protein>
<evidence type="ECO:0000256" key="1">
    <source>
        <dbReference type="ARBA" id="ARBA00004123"/>
    </source>
</evidence>
<name>A0A9W7YEX7_9FUNG</name>
<dbReference type="PANTHER" id="PTHR13394">
    <property type="entry name" value="ORIGIN RECOGNITION COMPLEX SUBUNIT 6"/>
    <property type="match status" value="1"/>
</dbReference>
<evidence type="ECO:0000256" key="3">
    <source>
        <dbReference type="ARBA" id="ARBA00022705"/>
    </source>
</evidence>
<dbReference type="Proteomes" id="UP001143981">
    <property type="component" value="Unassembled WGS sequence"/>
</dbReference>
<dbReference type="Pfam" id="PF21913">
    <property type="entry name" value="ORC6_2nd"/>
    <property type="match status" value="1"/>
</dbReference>
<evidence type="ECO:0000313" key="10">
    <source>
        <dbReference type="Proteomes" id="UP001143981"/>
    </source>
</evidence>
<dbReference type="InterPro" id="IPR008721">
    <property type="entry name" value="ORC6_cyclin_first"/>
</dbReference>
<comment type="caution">
    <text evidence="9">The sequence shown here is derived from an EMBL/GenBank/DDBJ whole genome shotgun (WGS) entry which is preliminary data.</text>
</comment>
<keyword evidence="4" id="KW-0238">DNA-binding</keyword>
<keyword evidence="3" id="KW-0235">DNA replication</keyword>
<evidence type="ECO:0000259" key="7">
    <source>
        <dbReference type="Pfam" id="PF05460"/>
    </source>
</evidence>
<evidence type="ECO:0000259" key="8">
    <source>
        <dbReference type="Pfam" id="PF21913"/>
    </source>
</evidence>
<dbReference type="InterPro" id="IPR020529">
    <property type="entry name" value="ORC6_met/pln"/>
</dbReference>
<dbReference type="OrthoDB" id="5552484at2759"/>
<dbReference type="GO" id="GO:0005664">
    <property type="term" value="C:nuclear origin of replication recognition complex"/>
    <property type="evidence" value="ECO:0007669"/>
    <property type="project" value="InterPro"/>
</dbReference>
<dbReference type="Pfam" id="PF05460">
    <property type="entry name" value="ORC6"/>
    <property type="match status" value="1"/>
</dbReference>
<evidence type="ECO:0000256" key="5">
    <source>
        <dbReference type="ARBA" id="ARBA00023242"/>
    </source>
</evidence>
<feature type="region of interest" description="Disordered" evidence="6">
    <location>
        <begin position="246"/>
        <end position="304"/>
    </location>
</feature>
<organism evidence="9 10">
    <name type="scientific">Coemansia biformis</name>
    <dbReference type="NCBI Taxonomy" id="1286918"/>
    <lineage>
        <taxon>Eukaryota</taxon>
        <taxon>Fungi</taxon>
        <taxon>Fungi incertae sedis</taxon>
        <taxon>Zoopagomycota</taxon>
        <taxon>Kickxellomycotina</taxon>
        <taxon>Kickxellomycetes</taxon>
        <taxon>Kickxellales</taxon>
        <taxon>Kickxellaceae</taxon>
        <taxon>Coemansia</taxon>
    </lineage>
</organism>
<reference evidence="9" key="1">
    <citation type="submission" date="2022-07" db="EMBL/GenBank/DDBJ databases">
        <title>Phylogenomic reconstructions and comparative analyses of Kickxellomycotina fungi.</title>
        <authorList>
            <person name="Reynolds N.K."/>
            <person name="Stajich J.E."/>
            <person name="Barry K."/>
            <person name="Grigoriev I.V."/>
            <person name="Crous P."/>
            <person name="Smith M.E."/>
        </authorList>
    </citation>
    <scope>NUCLEOTIDE SEQUENCE</scope>
    <source>
        <strain evidence="9">BCRC 34381</strain>
    </source>
</reference>
<feature type="region of interest" description="Disordered" evidence="6">
    <location>
        <begin position="202"/>
        <end position="233"/>
    </location>
</feature>
<dbReference type="Gene3D" id="1.10.472.10">
    <property type="entry name" value="Cyclin-like"/>
    <property type="match status" value="1"/>
</dbReference>
<keyword evidence="10" id="KW-1185">Reference proteome</keyword>
<dbReference type="EMBL" id="JANBOI010000119">
    <property type="protein sequence ID" value="KAJ1733732.1"/>
    <property type="molecule type" value="Genomic_DNA"/>
</dbReference>
<dbReference type="GO" id="GO:0006270">
    <property type="term" value="P:DNA replication initiation"/>
    <property type="evidence" value="ECO:0007669"/>
    <property type="project" value="TreeGrafter"/>
</dbReference>
<sequence>MSAILTEFIGKLQLDDAPGLASKAAQLFDQLGQRLSGAKGSTLALCRPAAAIQLACEHLSIEFNEAVACSVSSMQPQAYRSCLKEARVLLGVNKHITLEEIDVQFGPPAGIIEYSRKLLDEFRLTLGAAMPVAVCRNMNWGDSAYIAGAFFLVCKHFKKRVVAKAELIAAAAVKPAVFNTAVEKLTQFGKSTLADIDAGRVAAPKTPGKRVRENHPNTDTEATPTPRTRRAAEVAVPDEIGSIAQKRARRTVDAAQPATEPVRRTYTTRGQLGTPPVLNTAQQRPADAQETPVRRKRGRPPMTAVQRAAKEAVKKAAAAASRRKKAAASRLRIGTVTMIKDQDYRTSQQYADYQLWKANVLKA</sequence>
<accession>A0A9W7YEX7</accession>
<evidence type="ECO:0000256" key="6">
    <source>
        <dbReference type="SAM" id="MobiDB-lite"/>
    </source>
</evidence>
<feature type="compositionally biased region" description="Polar residues" evidence="6">
    <location>
        <begin position="265"/>
        <end position="283"/>
    </location>
</feature>
<dbReference type="PANTHER" id="PTHR13394:SF0">
    <property type="entry name" value="ORIGIN RECOGNITION COMPLEX SUBUNIT 6"/>
    <property type="match status" value="1"/>
</dbReference>
<evidence type="ECO:0000256" key="2">
    <source>
        <dbReference type="ARBA" id="ARBA00010840"/>
    </source>
</evidence>
<evidence type="ECO:0000313" key="9">
    <source>
        <dbReference type="EMBL" id="KAJ1733732.1"/>
    </source>
</evidence>
<feature type="domain" description="ORC6 first cyclin-like" evidence="7">
    <location>
        <begin position="6"/>
        <end position="93"/>
    </location>
</feature>
<gene>
    <name evidence="9" type="primary">ORC6</name>
    <name evidence="9" type="ORF">LPJ61_001423</name>
</gene>
<dbReference type="GO" id="GO:0003677">
    <property type="term" value="F:DNA binding"/>
    <property type="evidence" value="ECO:0007669"/>
    <property type="project" value="UniProtKB-KW"/>
</dbReference>
<dbReference type="InterPro" id="IPR054113">
    <property type="entry name" value="ORC6_cyclin-like_2nd"/>
</dbReference>
<comment type="subcellular location">
    <subcellularLocation>
        <location evidence="1">Nucleus</location>
    </subcellularLocation>
</comment>
<evidence type="ECO:0000256" key="4">
    <source>
        <dbReference type="ARBA" id="ARBA00023125"/>
    </source>
</evidence>
<proteinExistence type="inferred from homology"/>